<evidence type="ECO:0000256" key="3">
    <source>
        <dbReference type="SAM" id="MobiDB-lite"/>
    </source>
</evidence>
<dbReference type="Proteomes" id="UP000198929">
    <property type="component" value="Unassembled WGS sequence"/>
</dbReference>
<dbReference type="InterPro" id="IPR040255">
    <property type="entry name" value="Non-specific_endonuclease"/>
</dbReference>
<proteinExistence type="predicted"/>
<dbReference type="PANTHER" id="PTHR13966:SF5">
    <property type="entry name" value="ENDONUCLEASE G, MITOCHONDRIAL"/>
    <property type="match status" value="1"/>
</dbReference>
<evidence type="ECO:0000259" key="5">
    <source>
        <dbReference type="SMART" id="SM00892"/>
    </source>
</evidence>
<evidence type="ECO:0000313" key="6">
    <source>
        <dbReference type="EMBL" id="SER75667.1"/>
    </source>
</evidence>
<dbReference type="GO" id="GO:0003676">
    <property type="term" value="F:nucleic acid binding"/>
    <property type="evidence" value="ECO:0007669"/>
    <property type="project" value="InterPro"/>
</dbReference>
<dbReference type="InterPro" id="IPR043504">
    <property type="entry name" value="Peptidase_S1_PA_chymotrypsin"/>
</dbReference>
<dbReference type="InterPro" id="IPR044929">
    <property type="entry name" value="DNA/RNA_non-sp_Endonuclease_sf"/>
</dbReference>
<dbReference type="STRING" id="1121357.SAMN05661109_00899"/>
<feature type="compositionally biased region" description="Basic and acidic residues" evidence="3">
    <location>
        <begin position="263"/>
        <end position="273"/>
    </location>
</feature>
<keyword evidence="6" id="KW-0255">Endonuclease</keyword>
<evidence type="ECO:0000256" key="2">
    <source>
        <dbReference type="PIRSR" id="PIRSR640255-2"/>
    </source>
</evidence>
<dbReference type="AlphaFoldDB" id="A0A1H9RSP2"/>
<dbReference type="SMART" id="SM00892">
    <property type="entry name" value="Endonuclease_NS"/>
    <property type="match status" value="1"/>
</dbReference>
<keyword evidence="7" id="KW-1185">Reference proteome</keyword>
<organism evidence="6 7">
    <name type="scientific">Corynebacterium cystitidis DSM 20524</name>
    <dbReference type="NCBI Taxonomy" id="1121357"/>
    <lineage>
        <taxon>Bacteria</taxon>
        <taxon>Bacillati</taxon>
        <taxon>Actinomycetota</taxon>
        <taxon>Actinomycetes</taxon>
        <taxon>Mycobacteriales</taxon>
        <taxon>Corynebacteriaceae</taxon>
        <taxon>Corynebacterium</taxon>
    </lineage>
</organism>
<reference evidence="7" key="1">
    <citation type="submission" date="2016-10" db="EMBL/GenBank/DDBJ databases">
        <authorList>
            <person name="Varghese N."/>
            <person name="Submissions S."/>
        </authorList>
    </citation>
    <scope>NUCLEOTIDE SEQUENCE [LARGE SCALE GENOMIC DNA]</scope>
    <source>
        <strain evidence="7">DSM 20524</strain>
    </source>
</reference>
<feature type="binding site" evidence="2">
    <location>
        <position position="471"/>
    </location>
    <ligand>
        <name>Mg(2+)</name>
        <dbReference type="ChEBI" id="CHEBI:18420"/>
        <note>catalytic</note>
    </ligand>
</feature>
<name>A0A1H9RSP2_9CORY</name>
<sequence length="523" mass="57622">MAYMAFSTHPKYRAWIRRHGRHYLKDPNITSVGVGYKIVGGKRSDEICIQFTVKRKWDESHLEHVSTHIPEHVEHDGVQIITDVVERTYELAYQVVPEAFNDHRRSYQDPIRPGISISHPLVSAGTLGAIVYDKATGKPAALSNWHVLHGPDGSIGDVALQPGTHDDNSNADNRFGTLLSSHIGAAGDGALASIDSRDVTTDILDLDVTPTEIADPELGDQVVKSGRTTGVSHGVVTRIDTLVSIDYGDGVGEQTIGCFEIEPDPRRDDETNHLSDGGDSGATWLFKTGNGRPAPIMGGLHFAGSDTPDTETALACYASSIRDKLGFTLASAVAEKSRGFDPHFLSTPVDVPGMSQELNDDAVVLNGSTTIDYTHFSLAQSRERKFARWVAWNIDGGRMKKLGRKGIKFRYDDRFDHALQAGNDLYKDNDLDRGHIARRADLTWGPQEEAAQANRDSFTYTNIAPQMNTFNQSGRGGVWGQLEDAVYVEVQVDDLRVSVIGGPVFKDTDRKYRGYLIPREFFK</sequence>
<protein>
    <submittedName>
        <fullName evidence="6">Endonuclease G</fullName>
    </submittedName>
</protein>
<gene>
    <name evidence="6" type="ORF">SAMN05661109_00899</name>
</gene>
<dbReference type="EMBL" id="FOGQ01000003">
    <property type="protein sequence ID" value="SER75667.1"/>
    <property type="molecule type" value="Genomic_DNA"/>
</dbReference>
<dbReference type="InterPro" id="IPR020821">
    <property type="entry name" value="ENPP1-3/EXOG-like_nuc-like"/>
</dbReference>
<evidence type="ECO:0000259" key="4">
    <source>
        <dbReference type="SMART" id="SM00477"/>
    </source>
</evidence>
<evidence type="ECO:0000313" key="7">
    <source>
        <dbReference type="Proteomes" id="UP000198929"/>
    </source>
</evidence>
<dbReference type="InterPro" id="IPR044925">
    <property type="entry name" value="His-Me_finger_sf"/>
</dbReference>
<dbReference type="GO" id="GO:0016787">
    <property type="term" value="F:hydrolase activity"/>
    <property type="evidence" value="ECO:0007669"/>
    <property type="project" value="InterPro"/>
</dbReference>
<dbReference type="SUPFAM" id="SSF50494">
    <property type="entry name" value="Trypsin-like serine proteases"/>
    <property type="match status" value="1"/>
</dbReference>
<dbReference type="InterPro" id="IPR001604">
    <property type="entry name" value="Endo_G_ENPP1-like_dom"/>
</dbReference>
<evidence type="ECO:0000256" key="1">
    <source>
        <dbReference type="PIRSR" id="PIRSR640255-1"/>
    </source>
</evidence>
<dbReference type="PANTHER" id="PTHR13966">
    <property type="entry name" value="ENDONUCLEASE RELATED"/>
    <property type="match status" value="1"/>
</dbReference>
<keyword evidence="2" id="KW-0479">Metal-binding</keyword>
<feature type="domain" description="DNA/RNA non-specific endonuclease/pyrophosphatase/phosphodiesterase" evidence="5">
    <location>
        <begin position="372"/>
        <end position="523"/>
    </location>
</feature>
<feature type="domain" description="ENPP1-3/EXOG-like endonuclease/phosphodiesterase" evidence="4">
    <location>
        <begin position="373"/>
        <end position="520"/>
    </location>
</feature>
<dbReference type="Gene3D" id="3.40.570.10">
    <property type="entry name" value="Extracellular Endonuclease, subunit A"/>
    <property type="match status" value="1"/>
</dbReference>
<dbReference type="Pfam" id="PF01223">
    <property type="entry name" value="Endonuclease_NS"/>
    <property type="match status" value="1"/>
</dbReference>
<keyword evidence="6" id="KW-0540">Nuclease</keyword>
<feature type="region of interest" description="Disordered" evidence="3">
    <location>
        <begin position="261"/>
        <end position="281"/>
    </location>
</feature>
<accession>A0A1H9RSP2</accession>
<feature type="active site" description="Proton acceptor" evidence="1">
    <location>
        <position position="435"/>
    </location>
</feature>
<dbReference type="InterPro" id="IPR009003">
    <property type="entry name" value="Peptidase_S1_PA"/>
</dbReference>
<dbReference type="SUPFAM" id="SSF54060">
    <property type="entry name" value="His-Me finger endonucleases"/>
    <property type="match status" value="1"/>
</dbReference>
<dbReference type="SMART" id="SM00477">
    <property type="entry name" value="NUC"/>
    <property type="match status" value="1"/>
</dbReference>
<keyword evidence="6" id="KW-0378">Hydrolase</keyword>
<dbReference type="GO" id="GO:0046872">
    <property type="term" value="F:metal ion binding"/>
    <property type="evidence" value="ECO:0007669"/>
    <property type="project" value="UniProtKB-KW"/>
</dbReference>
<dbReference type="GO" id="GO:0004519">
    <property type="term" value="F:endonuclease activity"/>
    <property type="evidence" value="ECO:0007669"/>
    <property type="project" value="UniProtKB-KW"/>
</dbReference>
<dbReference type="Gene3D" id="2.40.10.10">
    <property type="entry name" value="Trypsin-like serine proteases"/>
    <property type="match status" value="1"/>
</dbReference>